<organism evidence="1 2">
    <name type="scientific">Desmophyllum pertusum</name>
    <dbReference type="NCBI Taxonomy" id="174260"/>
    <lineage>
        <taxon>Eukaryota</taxon>
        <taxon>Metazoa</taxon>
        <taxon>Cnidaria</taxon>
        <taxon>Anthozoa</taxon>
        <taxon>Hexacorallia</taxon>
        <taxon>Scleractinia</taxon>
        <taxon>Caryophylliina</taxon>
        <taxon>Caryophylliidae</taxon>
        <taxon>Desmophyllum</taxon>
    </lineage>
</organism>
<dbReference type="Proteomes" id="UP001163046">
    <property type="component" value="Unassembled WGS sequence"/>
</dbReference>
<keyword evidence="2" id="KW-1185">Reference proteome</keyword>
<name>A0A9W9YIM8_9CNID</name>
<accession>A0A9W9YIM8</accession>
<dbReference type="EMBL" id="MU827779">
    <property type="protein sequence ID" value="KAJ7339394.1"/>
    <property type="molecule type" value="Genomic_DNA"/>
</dbReference>
<evidence type="ECO:0000313" key="1">
    <source>
        <dbReference type="EMBL" id="KAJ7339394.1"/>
    </source>
</evidence>
<sequence length="73" mass="8399">MPKTEIKRNSKIHLAVLSFGEYLELYLEEKGVEQIPGTENIPDDIKMTHLRAVWNSAVQLSDDFHKERQSTTA</sequence>
<reference evidence="1" key="1">
    <citation type="submission" date="2023-01" db="EMBL/GenBank/DDBJ databases">
        <title>Genome assembly of the deep-sea coral Lophelia pertusa.</title>
        <authorList>
            <person name="Herrera S."/>
            <person name="Cordes E."/>
        </authorList>
    </citation>
    <scope>NUCLEOTIDE SEQUENCE</scope>
    <source>
        <strain evidence="1">USNM1676648</strain>
        <tissue evidence="1">Polyp</tissue>
    </source>
</reference>
<comment type="caution">
    <text evidence="1">The sequence shown here is derived from an EMBL/GenBank/DDBJ whole genome shotgun (WGS) entry which is preliminary data.</text>
</comment>
<gene>
    <name evidence="1" type="ORF">OS493_005789</name>
</gene>
<dbReference type="AlphaFoldDB" id="A0A9W9YIM8"/>
<proteinExistence type="predicted"/>
<evidence type="ECO:0000313" key="2">
    <source>
        <dbReference type="Proteomes" id="UP001163046"/>
    </source>
</evidence>
<protein>
    <submittedName>
        <fullName evidence="1">Uncharacterized protein</fullName>
    </submittedName>
</protein>